<protein>
    <submittedName>
        <fullName evidence="2">NAD(P)H-dependent oxidoreductase</fullName>
    </submittedName>
</protein>
<name>A0ABN2U0D8_9MICC</name>
<reference evidence="2 3" key="1">
    <citation type="journal article" date="2019" name="Int. J. Syst. Evol. Microbiol.">
        <title>The Global Catalogue of Microorganisms (GCM) 10K type strain sequencing project: providing services to taxonomists for standard genome sequencing and annotation.</title>
        <authorList>
            <consortium name="The Broad Institute Genomics Platform"/>
            <consortium name="The Broad Institute Genome Sequencing Center for Infectious Disease"/>
            <person name="Wu L."/>
            <person name="Ma J."/>
        </authorList>
    </citation>
    <scope>NUCLEOTIDE SEQUENCE [LARGE SCALE GENOMIC DNA]</scope>
    <source>
        <strain evidence="2 3">JCM 13595</strain>
    </source>
</reference>
<accession>A0ABN2U0D8</accession>
<dbReference type="InterPro" id="IPR005025">
    <property type="entry name" value="FMN_Rdtase-like_dom"/>
</dbReference>
<gene>
    <name evidence="2" type="ORF">GCM10009720_01890</name>
</gene>
<organism evidence="2 3">
    <name type="scientific">Yaniella flava</name>
    <dbReference type="NCBI Taxonomy" id="287930"/>
    <lineage>
        <taxon>Bacteria</taxon>
        <taxon>Bacillati</taxon>
        <taxon>Actinomycetota</taxon>
        <taxon>Actinomycetes</taxon>
        <taxon>Micrococcales</taxon>
        <taxon>Micrococcaceae</taxon>
        <taxon>Yaniella</taxon>
    </lineage>
</organism>
<evidence type="ECO:0000259" key="1">
    <source>
        <dbReference type="Pfam" id="PF03358"/>
    </source>
</evidence>
<feature type="domain" description="NADPH-dependent FMN reductase-like" evidence="1">
    <location>
        <begin position="58"/>
        <end position="139"/>
    </location>
</feature>
<comment type="caution">
    <text evidence="2">The sequence shown here is derived from an EMBL/GenBank/DDBJ whole genome shotgun (WGS) entry which is preliminary data.</text>
</comment>
<evidence type="ECO:0000313" key="2">
    <source>
        <dbReference type="EMBL" id="GAA2025857.1"/>
    </source>
</evidence>
<dbReference type="InterPro" id="IPR029039">
    <property type="entry name" value="Flavoprotein-like_sf"/>
</dbReference>
<evidence type="ECO:0000313" key="3">
    <source>
        <dbReference type="Proteomes" id="UP001501461"/>
    </source>
</evidence>
<dbReference type="SUPFAM" id="SSF52218">
    <property type="entry name" value="Flavoproteins"/>
    <property type="match status" value="1"/>
</dbReference>
<sequence length="174" mass="18374">MCHGGVMTQLLVIHHCPTNSVQQLLDAALKGANHPDIEGVEVTSVPALAWARGEADETAIKEADGYLFITPANFGYMSGALKHVFDSTFLKIGGSLSADGSASEGERSMRRRPYGLIVHGRYDTTGAVRSVEGIVGALGWQLGGEILEALGDITDEHLEAAEDLGATVAIQLTE</sequence>
<dbReference type="Pfam" id="PF03358">
    <property type="entry name" value="FMN_red"/>
    <property type="match status" value="1"/>
</dbReference>
<keyword evidence="3" id="KW-1185">Reference proteome</keyword>
<proteinExistence type="predicted"/>
<dbReference type="Gene3D" id="3.40.50.360">
    <property type="match status" value="1"/>
</dbReference>
<dbReference type="Proteomes" id="UP001501461">
    <property type="component" value="Unassembled WGS sequence"/>
</dbReference>
<dbReference type="EMBL" id="BAAAMN010000005">
    <property type="protein sequence ID" value="GAA2025857.1"/>
    <property type="molecule type" value="Genomic_DNA"/>
</dbReference>